<dbReference type="Proteomes" id="UP000007797">
    <property type="component" value="Unassembled WGS sequence"/>
</dbReference>
<dbReference type="Gene3D" id="1.10.150.50">
    <property type="entry name" value="Transcription Factor, Ets-1"/>
    <property type="match status" value="1"/>
</dbReference>
<organism evidence="1 2">
    <name type="scientific">Cavenderia fasciculata</name>
    <name type="common">Slime mold</name>
    <name type="synonym">Dictyostelium fasciculatum</name>
    <dbReference type="NCBI Taxonomy" id="261658"/>
    <lineage>
        <taxon>Eukaryota</taxon>
        <taxon>Amoebozoa</taxon>
        <taxon>Evosea</taxon>
        <taxon>Eumycetozoa</taxon>
        <taxon>Dictyostelia</taxon>
        <taxon>Acytosteliales</taxon>
        <taxon>Cavenderiaceae</taxon>
        <taxon>Cavenderia</taxon>
    </lineage>
</organism>
<dbReference type="KEGG" id="dfa:DFA_10670"/>
<dbReference type="SUPFAM" id="SSF47769">
    <property type="entry name" value="SAM/Pointed domain"/>
    <property type="match status" value="1"/>
</dbReference>
<dbReference type="EMBL" id="GL883027">
    <property type="protein sequence ID" value="EGG14797.1"/>
    <property type="molecule type" value="Genomic_DNA"/>
</dbReference>
<dbReference type="GeneID" id="14866811"/>
<sequence length="136" mass="16258">MHKLARSNILSISSQMGFQNEISFDQLNYNDLNPRQWKPNHTKQFLNEMKSNLQYNIELPNIECQNGSDLLMWTREEFINACPESFEHLALEIFEQLHNRILMTHHRERYNTTINRMERSISRIQHIGNCLIQSNL</sequence>
<proteinExistence type="predicted"/>
<evidence type="ECO:0000313" key="1">
    <source>
        <dbReference type="EMBL" id="EGG14797.1"/>
    </source>
</evidence>
<dbReference type="RefSeq" id="XP_004351313.1">
    <property type="nucleotide sequence ID" value="XM_004351261.1"/>
</dbReference>
<gene>
    <name evidence="1" type="ORF">DFA_10670</name>
</gene>
<name>F4QB25_CACFS</name>
<accession>F4QB25</accession>
<reference evidence="2" key="1">
    <citation type="journal article" date="2011" name="Genome Res.">
        <title>Phylogeny-wide analysis of social amoeba genomes highlights ancient origins for complex intercellular communication.</title>
        <authorList>
            <person name="Heidel A.J."/>
            <person name="Lawal H.M."/>
            <person name="Felder M."/>
            <person name="Schilde C."/>
            <person name="Helps N.R."/>
            <person name="Tunggal B."/>
            <person name="Rivero F."/>
            <person name="John U."/>
            <person name="Schleicher M."/>
            <person name="Eichinger L."/>
            <person name="Platzer M."/>
            <person name="Noegel A.A."/>
            <person name="Schaap P."/>
            <person name="Gloeckner G."/>
        </authorList>
    </citation>
    <scope>NUCLEOTIDE SEQUENCE [LARGE SCALE GENOMIC DNA]</scope>
    <source>
        <strain evidence="2">SH3</strain>
    </source>
</reference>
<evidence type="ECO:0000313" key="2">
    <source>
        <dbReference type="Proteomes" id="UP000007797"/>
    </source>
</evidence>
<dbReference type="InterPro" id="IPR013761">
    <property type="entry name" value="SAM/pointed_sf"/>
</dbReference>
<dbReference type="AlphaFoldDB" id="F4QB25"/>
<protein>
    <submittedName>
        <fullName evidence="1">Uncharacterized protein</fullName>
    </submittedName>
</protein>
<keyword evidence="2" id="KW-1185">Reference proteome</keyword>